<organism evidence="12 13">
    <name type="scientific">Phaedon cochleariae</name>
    <name type="common">Mustard beetle</name>
    <dbReference type="NCBI Taxonomy" id="80249"/>
    <lineage>
        <taxon>Eukaryota</taxon>
        <taxon>Metazoa</taxon>
        <taxon>Ecdysozoa</taxon>
        <taxon>Arthropoda</taxon>
        <taxon>Hexapoda</taxon>
        <taxon>Insecta</taxon>
        <taxon>Pterygota</taxon>
        <taxon>Neoptera</taxon>
        <taxon>Endopterygota</taxon>
        <taxon>Coleoptera</taxon>
        <taxon>Polyphaga</taxon>
        <taxon>Cucujiformia</taxon>
        <taxon>Chrysomeloidea</taxon>
        <taxon>Chrysomelidae</taxon>
        <taxon>Chrysomelinae</taxon>
        <taxon>Chrysomelini</taxon>
        <taxon>Phaedon</taxon>
    </lineage>
</organism>
<accession>A0A9N9SJ75</accession>
<evidence type="ECO:0000256" key="2">
    <source>
        <dbReference type="ARBA" id="ARBA00008685"/>
    </source>
</evidence>
<feature type="chain" id="PRO_5040466793" description="Ionotropic glutamate receptor C-terminal domain-containing protein" evidence="10">
    <location>
        <begin position="18"/>
        <end position="592"/>
    </location>
</feature>
<dbReference type="SUPFAM" id="SSF53850">
    <property type="entry name" value="Periplasmic binding protein-like II"/>
    <property type="match status" value="1"/>
</dbReference>
<comment type="subcellular location">
    <subcellularLocation>
        <location evidence="1">Cell membrane</location>
        <topology evidence="1">Multi-pass membrane protein</topology>
    </subcellularLocation>
</comment>
<dbReference type="OrthoDB" id="6430908at2759"/>
<dbReference type="InterPro" id="IPR001320">
    <property type="entry name" value="Iontro_rcpt_C"/>
</dbReference>
<reference evidence="12" key="1">
    <citation type="submission" date="2022-01" db="EMBL/GenBank/DDBJ databases">
        <authorList>
            <person name="King R."/>
        </authorList>
    </citation>
    <scope>NUCLEOTIDE SEQUENCE</scope>
</reference>
<evidence type="ECO:0000313" key="12">
    <source>
        <dbReference type="EMBL" id="CAG9821797.1"/>
    </source>
</evidence>
<evidence type="ECO:0000256" key="10">
    <source>
        <dbReference type="SAM" id="SignalP"/>
    </source>
</evidence>
<reference evidence="12" key="2">
    <citation type="submission" date="2022-10" db="EMBL/GenBank/DDBJ databases">
        <authorList>
            <consortium name="ENA_rothamsted_submissions"/>
            <consortium name="culmorum"/>
            <person name="King R."/>
        </authorList>
    </citation>
    <scope>NUCLEOTIDE SEQUENCE</scope>
</reference>
<evidence type="ECO:0000256" key="4">
    <source>
        <dbReference type="ARBA" id="ARBA00022692"/>
    </source>
</evidence>
<dbReference type="GO" id="GO:0005886">
    <property type="term" value="C:plasma membrane"/>
    <property type="evidence" value="ECO:0007669"/>
    <property type="project" value="UniProtKB-SubCell"/>
</dbReference>
<dbReference type="EMBL" id="OU896711">
    <property type="protein sequence ID" value="CAG9821797.1"/>
    <property type="molecule type" value="Genomic_DNA"/>
</dbReference>
<evidence type="ECO:0000256" key="9">
    <source>
        <dbReference type="SAM" id="Phobius"/>
    </source>
</evidence>
<dbReference type="PANTHER" id="PTHR42643:SF30">
    <property type="entry name" value="IONOTROPIC RECEPTOR 40A-RELATED"/>
    <property type="match status" value="1"/>
</dbReference>
<keyword evidence="7" id="KW-0675">Receptor</keyword>
<dbReference type="GO" id="GO:0015276">
    <property type="term" value="F:ligand-gated monoatomic ion channel activity"/>
    <property type="evidence" value="ECO:0007669"/>
    <property type="project" value="InterPro"/>
</dbReference>
<feature type="transmembrane region" description="Helical" evidence="9">
    <location>
        <begin position="561"/>
        <end position="583"/>
    </location>
</feature>
<feature type="signal peptide" evidence="10">
    <location>
        <begin position="1"/>
        <end position="17"/>
    </location>
</feature>
<evidence type="ECO:0000256" key="6">
    <source>
        <dbReference type="ARBA" id="ARBA00023136"/>
    </source>
</evidence>
<keyword evidence="8" id="KW-0325">Glycoprotein</keyword>
<dbReference type="InterPro" id="IPR052192">
    <property type="entry name" value="Insect_Ionotropic_Sensory_Rcpt"/>
</dbReference>
<name>A0A9N9SJ75_PHACE</name>
<sequence length="592" mass="68823">MFRMWLLVSIIIKYNECARQSKNYVRSYSKCLNNILENYTSTEDIILWDPNDEIKLEVPITIQNGKEKFKTFQYNRRASCYVISLITNEDFTEVMQILIRSNKFDTGAEFIFIVDIITPGMLKVISEKYIYKVIFITSISSSIQYIHALGQYQKEDIDSPIEETVVVGNCTRGRLQQHNEFFENTSPMKWRNTTFRVSYLKIIPYTNCVNCPLLQKGIEAALMEVIKEKLNFKSLKYTETRSWGVKEDGNYTEALGEIKTGFTHCGIGVFHAMVGVNEDFDISAPLWEDGPKWVVPMSKPLPHWRQVLLLLKGNWYLILASLLSHFIATVVMTRVLQLNSRSSSLHLLDIVRVMLNNPQTSHYENISLKMMLMILYYFSLIISCAYTSKLTSLITVGTRYHQIDTLEEIIASKLTLGVIPDVVTYYSLSADPLEKRVSEKHMVCNFTSFCTNRSAFQRDMAFTRSQEMMRFLIPKYFLDDLGCPLLHVTSSFILKTHVHWFFRRGFPMFEQINDLLLRLKASGVMNMYYSHLLNDAKMEYMMNDKKNRKHHIALGWEQLEFIFYVLFGGWMIGAISLSLELLLKLLSRSHTI</sequence>
<keyword evidence="6 9" id="KW-0472">Membrane</keyword>
<evidence type="ECO:0000256" key="7">
    <source>
        <dbReference type="ARBA" id="ARBA00023170"/>
    </source>
</evidence>
<evidence type="ECO:0000256" key="5">
    <source>
        <dbReference type="ARBA" id="ARBA00022989"/>
    </source>
</evidence>
<evidence type="ECO:0000256" key="1">
    <source>
        <dbReference type="ARBA" id="ARBA00004651"/>
    </source>
</evidence>
<dbReference type="Pfam" id="PF00060">
    <property type="entry name" value="Lig_chan"/>
    <property type="match status" value="1"/>
</dbReference>
<keyword evidence="4 9" id="KW-0812">Transmembrane</keyword>
<evidence type="ECO:0000256" key="3">
    <source>
        <dbReference type="ARBA" id="ARBA00022475"/>
    </source>
</evidence>
<proteinExistence type="inferred from homology"/>
<feature type="transmembrane region" description="Helical" evidence="9">
    <location>
        <begin position="315"/>
        <end position="336"/>
    </location>
</feature>
<protein>
    <recommendedName>
        <fullName evidence="11">Ionotropic glutamate receptor C-terminal domain-containing protein</fullName>
    </recommendedName>
</protein>
<dbReference type="PANTHER" id="PTHR42643">
    <property type="entry name" value="IONOTROPIC RECEPTOR 20A-RELATED"/>
    <property type="match status" value="1"/>
</dbReference>
<dbReference type="Gene3D" id="1.10.287.70">
    <property type="match status" value="1"/>
</dbReference>
<evidence type="ECO:0000259" key="11">
    <source>
        <dbReference type="Pfam" id="PF00060"/>
    </source>
</evidence>
<keyword evidence="10" id="KW-0732">Signal</keyword>
<dbReference type="AlphaFoldDB" id="A0A9N9SJ75"/>
<feature type="transmembrane region" description="Helical" evidence="9">
    <location>
        <begin position="370"/>
        <end position="388"/>
    </location>
</feature>
<keyword evidence="3" id="KW-1003">Cell membrane</keyword>
<dbReference type="GO" id="GO:0050906">
    <property type="term" value="P:detection of stimulus involved in sensory perception"/>
    <property type="evidence" value="ECO:0007669"/>
    <property type="project" value="UniProtKB-ARBA"/>
</dbReference>
<evidence type="ECO:0000313" key="13">
    <source>
        <dbReference type="Proteomes" id="UP001153737"/>
    </source>
</evidence>
<comment type="similarity">
    <text evidence="2">Belongs to the glutamate-gated ion channel (TC 1.A.10.1) family.</text>
</comment>
<keyword evidence="13" id="KW-1185">Reference proteome</keyword>
<feature type="domain" description="Ionotropic glutamate receptor C-terminal" evidence="11">
    <location>
        <begin position="350"/>
        <end position="569"/>
    </location>
</feature>
<evidence type="ECO:0000256" key="8">
    <source>
        <dbReference type="ARBA" id="ARBA00023180"/>
    </source>
</evidence>
<dbReference type="Proteomes" id="UP001153737">
    <property type="component" value="Chromosome 5"/>
</dbReference>
<gene>
    <name evidence="12" type="ORF">PHAECO_LOCUS9422</name>
</gene>
<keyword evidence="5 9" id="KW-1133">Transmembrane helix</keyword>